<evidence type="ECO:0000313" key="52">
    <source>
        <dbReference type="Proteomes" id="UP000034758"/>
    </source>
</evidence>
<evidence type="ECO:0000313" key="48">
    <source>
        <dbReference type="Proteomes" id="UP000034597"/>
    </source>
</evidence>
<dbReference type="EMBL" id="JJQF01000143">
    <property type="protein sequence ID" value="KKH26712.1"/>
    <property type="molecule type" value="Genomic_DNA"/>
</dbReference>
<dbReference type="EMBL" id="JJOR01000098">
    <property type="protein sequence ID" value="KKG03188.1"/>
    <property type="molecule type" value="Genomic_DNA"/>
</dbReference>
<dbReference type="Proteomes" id="UP000034152">
    <property type="component" value="Unassembled WGS sequence"/>
</dbReference>
<dbReference type="EMBL" id="JJPH01000001">
    <property type="protein sequence ID" value="KKG56531.1"/>
    <property type="molecule type" value="Genomic_DNA"/>
</dbReference>
<dbReference type="Proteomes" id="UP000033889">
    <property type="component" value="Unassembled WGS sequence"/>
</dbReference>
<evidence type="ECO:0000313" key="5">
    <source>
        <dbReference type="EMBL" id="KKG41446.1"/>
    </source>
</evidence>
<dbReference type="EMBL" id="JJPY01000073">
    <property type="protein sequence ID" value="KKH08195.1"/>
    <property type="molecule type" value="Genomic_DNA"/>
</dbReference>
<dbReference type="Proteomes" id="UP000034820">
    <property type="component" value="Unassembled WGS sequence"/>
</dbReference>
<dbReference type="EMBL" id="JJQN01000007">
    <property type="protein sequence ID" value="KKH62885.1"/>
    <property type="molecule type" value="Genomic_DNA"/>
</dbReference>
<evidence type="ECO:0000313" key="21">
    <source>
        <dbReference type="EMBL" id="KKH60618.1"/>
    </source>
</evidence>
<evidence type="ECO:0000313" key="13">
    <source>
        <dbReference type="EMBL" id="KKG90513.1"/>
    </source>
</evidence>
<evidence type="ECO:0000313" key="11">
    <source>
        <dbReference type="EMBL" id="KKG80067.1"/>
    </source>
</evidence>
<evidence type="ECO:0000313" key="50">
    <source>
        <dbReference type="Proteomes" id="UP000034667"/>
    </source>
</evidence>
<evidence type="ECO:0000313" key="20">
    <source>
        <dbReference type="EMBL" id="KKH49158.1"/>
    </source>
</evidence>
<evidence type="ECO:0000313" key="38">
    <source>
        <dbReference type="Proteomes" id="UP000034227"/>
    </source>
</evidence>
<dbReference type="EMBL" id="JJQD01000193">
    <property type="protein sequence ID" value="KKH23634.1"/>
    <property type="molecule type" value="Genomic_DNA"/>
</dbReference>
<evidence type="ECO:0000313" key="43">
    <source>
        <dbReference type="Proteomes" id="UP000034338"/>
    </source>
</evidence>
<dbReference type="EMBL" id="JJQP01000313">
    <property type="protein sequence ID" value="KKH60618.1"/>
    <property type="molecule type" value="Genomic_DNA"/>
</dbReference>
<dbReference type="Proteomes" id="UP000034338">
    <property type="component" value="Unassembled WGS sequence"/>
</dbReference>
<protein>
    <submittedName>
        <fullName evidence="7">Uncharacterized protein</fullName>
    </submittedName>
</protein>
<dbReference type="Proteomes" id="UP000034667">
    <property type="component" value="Unassembled WGS sequence"/>
</dbReference>
<sequence>MLTEETDFKRILAPRSKVGIDLENQRIFKNNSLLEANFDHHLLRAQTIYNISVIGSHSDRILRINLFPNKFLYFLITEIVE</sequence>
<evidence type="ECO:0000313" key="16">
    <source>
        <dbReference type="EMBL" id="KKH19745.1"/>
    </source>
</evidence>
<dbReference type="EMBL" id="JJPQ01000158">
    <property type="protein sequence ID" value="KKG78392.1"/>
    <property type="molecule type" value="Genomic_DNA"/>
</dbReference>
<reference evidence="31 32" key="1">
    <citation type="journal article" date="2015" name="ISME J.">
        <title>Genomic and phenotypic differentiation among Methanosarcina mazei populations from Columbia River sediment.</title>
        <authorList>
            <person name="Youngblut N.D."/>
            <person name="Wirth J.S."/>
            <person name="Henriksen J.R."/>
            <person name="Smith M."/>
            <person name="Simon H."/>
            <person name="Metcalf W.W."/>
            <person name="Whitaker R.J."/>
        </authorList>
    </citation>
    <scope>NUCLEOTIDE SEQUENCE [LARGE SCALE GENOMIC DNA]</scope>
    <source>
        <strain evidence="16 33">1.F.A.1A.3</strain>
        <strain evidence="17 38">1.F.A.2.8</strain>
        <strain evidence="18 43">1.H.A.0.1</strain>
        <strain evidence="19 52">1.H.A.1A.1</strain>
        <strain evidence="20 40">1.H.A.2.1</strain>
        <strain evidence="22 45">1.H.A.2.6</strain>
        <strain evidence="23 51">1.H.A.2.7</strain>
        <strain evidence="21">1.H.A.2.8</strain>
        <strain evidence="24 55">1.H.M.1A.1</strain>
        <strain evidence="25 54">1.H.M.1A.3</strain>
        <strain evidence="27 37">1.H.M.2.1</strain>
        <strain evidence="26 56">1.H.M.2.3</strain>
        <strain evidence="28 31">1.H.T.2.3</strain>
        <strain evidence="29 46">1.H.T.2.5</strain>
        <strain evidence="3 35">2.F.A.2.3</strain>
        <strain evidence="1 47">2.F.A.2.4</strain>
        <strain evidence="2 48">2.F.T.0.2</strain>
        <strain evidence="4 42">3.F.A.1B.1</strain>
        <strain evidence="5 50">3.F.A.2.3</strain>
        <strain evidence="6 36">3.F.A.2.5</strain>
        <strain evidence="7 39">3.F.A.2.7</strain>
        <strain evidence="8 41">3.F.T.1A.2</strain>
        <strain evidence="11">3.H.A.1A.1</strain>
        <strain evidence="9 34">3.H.A.1A.2</strain>
        <strain evidence="10 32">3.H.A.2.5</strain>
        <strain evidence="12 44">3.H.A.2.8</strain>
        <strain evidence="13 49">3.H.M.1A.1</strain>
        <strain evidence="15 53">3.H.T.1A.1</strain>
        <strain evidence="14 57">3.H.T.1A.2</strain>
    </source>
</reference>
<dbReference type="EMBL" id="JJRB01000044">
    <property type="protein sequence ID" value="KKI04651.1"/>
    <property type="molecule type" value="Genomic_DNA"/>
</dbReference>
<dbReference type="EMBL" id="JJPN01000052">
    <property type="protein sequence ID" value="KKG73423.1"/>
    <property type="molecule type" value="Genomic_DNA"/>
</dbReference>
<evidence type="ECO:0000313" key="26">
    <source>
        <dbReference type="EMBL" id="KKH85704.1"/>
    </source>
</evidence>
<evidence type="ECO:0000313" key="54">
    <source>
        <dbReference type="Proteomes" id="UP000034842"/>
    </source>
</evidence>
<evidence type="ECO:0000313" key="14">
    <source>
        <dbReference type="EMBL" id="KKH06821.1"/>
    </source>
</evidence>
<dbReference type="EMBL" id="JJPT01000096">
    <property type="protein sequence ID" value="KKG90513.1"/>
    <property type="molecule type" value="Genomic_DNA"/>
</dbReference>
<evidence type="ECO:0000313" key="30">
    <source>
        <dbReference type="EMBL" id="QCR14793.1"/>
    </source>
</evidence>
<evidence type="ECO:0000313" key="51">
    <source>
        <dbReference type="Proteomes" id="UP000034692"/>
    </source>
</evidence>
<evidence type="ECO:0000313" key="23">
    <source>
        <dbReference type="EMBL" id="KKH65113.1"/>
    </source>
</evidence>
<dbReference type="Proteomes" id="UP000034597">
    <property type="component" value="Unassembled WGS sequence"/>
</dbReference>
<dbReference type="Proteomes" id="UP000034151">
    <property type="component" value="Unassembled WGS sequence"/>
</dbReference>
<evidence type="ECO:0000313" key="24">
    <source>
        <dbReference type="EMBL" id="KKH71569.1"/>
    </source>
</evidence>
<evidence type="ECO:0000313" key="19">
    <source>
        <dbReference type="EMBL" id="KKH39698.1"/>
    </source>
</evidence>
<proteinExistence type="predicted"/>
<dbReference type="EMBL" id="JJPZ01000152">
    <property type="protein sequence ID" value="KKH06821.1"/>
    <property type="molecule type" value="Genomic_DNA"/>
</dbReference>
<dbReference type="EMBL" id="JJQT01000135">
    <property type="protein sequence ID" value="KKH77838.1"/>
    <property type="molecule type" value="Genomic_DNA"/>
</dbReference>
<dbReference type="Proteomes" id="UP000034937">
    <property type="component" value="Unassembled WGS sequence"/>
</dbReference>
<dbReference type="EMBL" id="JJQU01000095">
    <property type="protein sequence ID" value="KKH86714.1"/>
    <property type="molecule type" value="Genomic_DNA"/>
</dbReference>
<evidence type="ECO:0000313" key="44">
    <source>
        <dbReference type="Proteomes" id="UP000034409"/>
    </source>
</evidence>
<evidence type="ECO:0000313" key="36">
    <source>
        <dbReference type="Proteomes" id="UP000034151"/>
    </source>
</evidence>
<evidence type="ECO:0000313" key="32">
    <source>
        <dbReference type="Proteomes" id="UP000033889"/>
    </source>
</evidence>
<evidence type="ECO:0000313" key="37">
    <source>
        <dbReference type="Proteomes" id="UP000034152"/>
    </source>
</evidence>
<evidence type="ECO:0000313" key="58">
    <source>
        <dbReference type="Proteomes" id="UP000300067"/>
    </source>
</evidence>
<dbReference type="PATRIC" id="fig|2209.39.peg.717"/>
<evidence type="ECO:0000313" key="49">
    <source>
        <dbReference type="Proteomes" id="UP000034657"/>
    </source>
</evidence>
<dbReference type="EMBL" id="JJPF01000022">
    <property type="protein sequence ID" value="KKG45811.1"/>
    <property type="molecule type" value="Genomic_DNA"/>
</dbReference>
<dbReference type="EMBL" id="JJQW01000109">
    <property type="protein sequence ID" value="KKH85704.1"/>
    <property type="molecule type" value="Genomic_DNA"/>
</dbReference>
<dbReference type="EMBL" id="JJOT01000086">
    <property type="protein sequence ID" value="KKG00972.1"/>
    <property type="molecule type" value="Genomic_DNA"/>
</dbReference>
<evidence type="ECO:0000313" key="28">
    <source>
        <dbReference type="EMBL" id="KKI02687.1"/>
    </source>
</evidence>
<dbReference type="EMBL" id="CP029709">
    <property type="protein sequence ID" value="QCR14793.1"/>
    <property type="molecule type" value="Genomic_DNA"/>
</dbReference>
<evidence type="ECO:0000313" key="56">
    <source>
        <dbReference type="Proteomes" id="UP000034937"/>
    </source>
</evidence>
<dbReference type="Proteomes" id="UP000300067">
    <property type="component" value="Chromosome"/>
</dbReference>
<evidence type="ECO:0000313" key="39">
    <source>
        <dbReference type="Proteomes" id="UP000034243"/>
    </source>
</evidence>
<dbReference type="EMBL" id="JJPC01000141">
    <property type="protein sequence ID" value="KKG31382.1"/>
    <property type="molecule type" value="Genomic_DNA"/>
</dbReference>
<evidence type="ECO:0000313" key="22">
    <source>
        <dbReference type="EMBL" id="KKH62885.1"/>
    </source>
</evidence>
<evidence type="ECO:0000313" key="33">
    <source>
        <dbReference type="Proteomes" id="UP000034064"/>
    </source>
</evidence>
<dbReference type="Proteomes" id="UP000034450">
    <property type="component" value="Unassembled WGS sequence"/>
</dbReference>
<evidence type="ECO:0000313" key="42">
    <source>
        <dbReference type="Proteomes" id="UP000034298"/>
    </source>
</evidence>
<dbReference type="Proteomes" id="UP000034243">
    <property type="component" value="Unassembled WGS sequence"/>
</dbReference>
<evidence type="ECO:0000313" key="41">
    <source>
        <dbReference type="Proteomes" id="UP000034279"/>
    </source>
</evidence>
<dbReference type="EMBL" id="JJQK01000175">
    <property type="protein sequence ID" value="KKH49158.1"/>
    <property type="molecule type" value="Genomic_DNA"/>
</dbReference>
<dbReference type="Proteomes" id="UP000034547">
    <property type="component" value="Unassembled WGS sequence"/>
</dbReference>
<organism evidence="7 39">
    <name type="scientific">Methanosarcina mazei</name>
    <name type="common">Methanosarcina frisia</name>
    <dbReference type="NCBI Taxonomy" id="2209"/>
    <lineage>
        <taxon>Archaea</taxon>
        <taxon>Methanobacteriati</taxon>
        <taxon>Methanobacteriota</taxon>
        <taxon>Stenosarchaea group</taxon>
        <taxon>Methanomicrobia</taxon>
        <taxon>Methanosarcinales</taxon>
        <taxon>Methanosarcinaceae</taxon>
        <taxon>Methanosarcina</taxon>
    </lineage>
</organism>
<dbReference type="Proteomes" id="UP000034944">
    <property type="component" value="Unassembled WGS sequence"/>
</dbReference>
<dbReference type="EMBL" id="JJPM01000030">
    <property type="protein sequence ID" value="KKG80067.1"/>
    <property type="molecule type" value="Genomic_DNA"/>
</dbReference>
<keyword evidence="47" id="KW-1185">Reference proteome</keyword>
<dbReference type="Proteomes" id="UP000034842">
    <property type="component" value="Unassembled WGS sequence"/>
</dbReference>
<evidence type="ECO:0000313" key="10">
    <source>
        <dbReference type="EMBL" id="KKG78392.1"/>
    </source>
</evidence>
<dbReference type="Proteomes" id="UP000034758">
    <property type="component" value="Unassembled WGS sequence"/>
</dbReference>
<evidence type="ECO:0000313" key="7">
    <source>
        <dbReference type="EMBL" id="KKG56531.1"/>
    </source>
</evidence>
<evidence type="ECO:0000313" key="46">
    <source>
        <dbReference type="Proteomes" id="UP000034547"/>
    </source>
</evidence>
<dbReference type="EMBL" id="JJOS01000097">
    <property type="protein sequence ID" value="KKG00815.1"/>
    <property type="molecule type" value="Genomic_DNA"/>
</dbReference>
<evidence type="ECO:0000313" key="40">
    <source>
        <dbReference type="Proteomes" id="UP000034259"/>
    </source>
</evidence>
<dbReference type="EMBL" id="JJQR01000147">
    <property type="protein sequence ID" value="KKH71569.1"/>
    <property type="molecule type" value="Genomic_DNA"/>
</dbReference>
<evidence type="ECO:0000313" key="55">
    <source>
        <dbReference type="Proteomes" id="UP000034925"/>
    </source>
</evidence>
<dbReference type="Proteomes" id="UP000034925">
    <property type="component" value="Unassembled WGS sequence"/>
</dbReference>
<evidence type="ECO:0000313" key="17">
    <source>
        <dbReference type="EMBL" id="KKH23634.1"/>
    </source>
</evidence>
<dbReference type="Proteomes" id="UP000033885">
    <property type="component" value="Unassembled WGS sequence"/>
</dbReference>
<evidence type="ECO:0000313" key="6">
    <source>
        <dbReference type="EMBL" id="KKG45811.1"/>
    </source>
</evidence>
<evidence type="ECO:0000313" key="45">
    <source>
        <dbReference type="Proteomes" id="UP000034450"/>
    </source>
</evidence>
<reference evidence="30 58" key="2">
    <citation type="submission" date="2018-05" db="EMBL/GenBank/DDBJ databases">
        <title>Methanosarcina gilichinskyana sp. nov., a novel methanogenic archaeon isolated from Holocene permafrost, North East Russia.</title>
        <authorList>
            <person name="Oshurkova V."/>
            <person name="Meer M."/>
            <person name="Bochkareva O."/>
            <person name="Shcherbakova V."/>
        </authorList>
    </citation>
    <scope>NUCLEOTIDE SEQUENCE [LARGE SCALE GENOMIC DNA]</scope>
    <source>
        <strain evidence="30 58">JL01</strain>
    </source>
</reference>
<evidence type="ECO:0000313" key="34">
    <source>
        <dbReference type="Proteomes" id="UP000034074"/>
    </source>
</evidence>
<evidence type="ECO:0000313" key="31">
    <source>
        <dbReference type="Proteomes" id="UP000033885"/>
    </source>
</evidence>
<dbReference type="Proteomes" id="UP000034692">
    <property type="component" value="Unassembled WGS sequence"/>
</dbReference>
<accession>A0A0F8FW06</accession>
<dbReference type="EMBL" id="JJPJ01000054">
    <property type="protein sequence ID" value="KKG63462.1"/>
    <property type="molecule type" value="Genomic_DNA"/>
</dbReference>
<evidence type="ECO:0000313" key="1">
    <source>
        <dbReference type="EMBL" id="KKG00815.1"/>
    </source>
</evidence>
<dbReference type="EMBL" id="JJQG01000067">
    <property type="protein sequence ID" value="KKH39698.1"/>
    <property type="molecule type" value="Genomic_DNA"/>
</dbReference>
<evidence type="ECO:0000313" key="27">
    <source>
        <dbReference type="EMBL" id="KKH86714.1"/>
    </source>
</evidence>
<evidence type="ECO:0000313" key="3">
    <source>
        <dbReference type="EMBL" id="KKG03188.1"/>
    </source>
</evidence>
<dbReference type="EMBL" id="JJPS01000130">
    <property type="protein sequence ID" value="KKG89061.1"/>
    <property type="molecule type" value="Genomic_DNA"/>
</dbReference>
<evidence type="ECO:0000313" key="18">
    <source>
        <dbReference type="EMBL" id="KKH26712.1"/>
    </source>
</evidence>
<evidence type="ECO:0000313" key="12">
    <source>
        <dbReference type="EMBL" id="KKG89061.1"/>
    </source>
</evidence>
<dbReference type="Proteomes" id="UP000034298">
    <property type="component" value="Unassembled WGS sequence"/>
</dbReference>
<dbReference type="Proteomes" id="UP000034259">
    <property type="component" value="Unassembled WGS sequence"/>
</dbReference>
<name>A0A0F8FW06_METMZ</name>
<evidence type="ECO:0000313" key="57">
    <source>
        <dbReference type="Proteomes" id="UP000034944"/>
    </source>
</evidence>
<evidence type="ECO:0000313" key="29">
    <source>
        <dbReference type="EMBL" id="KKI04651.1"/>
    </source>
</evidence>
<dbReference type="Proteomes" id="UP000034074">
    <property type="component" value="Unassembled WGS sequence"/>
</dbReference>
<dbReference type="EMBL" id="JJPE01000133">
    <property type="protein sequence ID" value="KKG41446.1"/>
    <property type="molecule type" value="Genomic_DNA"/>
</dbReference>
<evidence type="ECO:0000313" key="35">
    <source>
        <dbReference type="Proteomes" id="UP000034142"/>
    </source>
</evidence>
<evidence type="ECO:0000313" key="4">
    <source>
        <dbReference type="EMBL" id="KKG31382.1"/>
    </source>
</evidence>
<evidence type="ECO:0000313" key="8">
    <source>
        <dbReference type="EMBL" id="KKG63462.1"/>
    </source>
</evidence>
<dbReference type="AlphaFoldDB" id="A0A0F8FW06"/>
<evidence type="ECO:0000313" key="15">
    <source>
        <dbReference type="EMBL" id="KKH08195.1"/>
    </source>
</evidence>
<dbReference type="EMBL" id="JJQA01000022">
    <property type="protein sequence ID" value="KKH19745.1"/>
    <property type="molecule type" value="Genomic_DNA"/>
</dbReference>
<evidence type="ECO:0000313" key="53">
    <source>
        <dbReference type="Proteomes" id="UP000034820"/>
    </source>
</evidence>
<gene>
    <name evidence="30" type="ORF">DKM28_00845</name>
    <name evidence="4" type="ORF">DU30_02355</name>
    <name evidence="3" type="ORF">DU31_13580</name>
    <name evidence="7" type="ORF">DU36_05715</name>
    <name evidence="18" type="ORF">DU37_15375</name>
    <name evidence="6" type="ORF">DU39_03040</name>
    <name evidence="2" type="ORF">DU40_00130</name>
    <name evidence="5" type="ORF">DU41_14115</name>
    <name evidence="11" type="ORF">DU43_10680</name>
    <name evidence="16" type="ORF">DU44_14320</name>
    <name evidence="9" type="ORF">DU46_02380</name>
    <name evidence="1" type="ORF">DU47_14130</name>
    <name evidence="15" type="ORF">DU51_14585</name>
    <name evidence="19" type="ORF">DU54_11245</name>
    <name evidence="17" type="ORF">DU58_05425</name>
    <name evidence="12" type="ORF">DU59_13380</name>
    <name evidence="10" type="ORF">DU61_03250</name>
    <name evidence="14" type="ORF">DU62_13245</name>
    <name evidence="8" type="ORF">DU64_13460</name>
    <name evidence="13" type="ORF">DU69_11905</name>
    <name evidence="20" type="ORF">DU72_05315</name>
    <name evidence="21" type="ORF">DU73_12950</name>
    <name evidence="22" type="ORF">DU74_04095</name>
    <name evidence="23" type="ORF">DU75_15760</name>
    <name evidence="25" type="ORF">DU78_01010</name>
    <name evidence="27" type="ORF">DU80_06130</name>
    <name evidence="28" type="ORF">DU81_12935</name>
    <name evidence="29" type="ORF">DU83_01025</name>
    <name evidence="24" type="ORF">DU86_14030</name>
    <name evidence="26" type="ORF">DU88_11210</name>
</gene>
<evidence type="ECO:0000313" key="25">
    <source>
        <dbReference type="EMBL" id="KKH77838.1"/>
    </source>
</evidence>
<dbReference type="Proteomes" id="UP000034227">
    <property type="component" value="Unassembled WGS sequence"/>
</dbReference>
<dbReference type="Proteomes" id="UP000034409">
    <property type="component" value="Unassembled WGS sequence"/>
</dbReference>
<evidence type="ECO:0000313" key="2">
    <source>
        <dbReference type="EMBL" id="KKG00972.1"/>
    </source>
</evidence>
<dbReference type="Proteomes" id="UP000034142">
    <property type="component" value="Unassembled WGS sequence"/>
</dbReference>
<dbReference type="EMBL" id="JJQO01000146">
    <property type="protein sequence ID" value="KKH65113.1"/>
    <property type="molecule type" value="Genomic_DNA"/>
</dbReference>
<dbReference type="Proteomes" id="UP000034279">
    <property type="component" value="Unassembled WGS sequence"/>
</dbReference>
<dbReference type="Proteomes" id="UP000034064">
    <property type="component" value="Unassembled WGS sequence"/>
</dbReference>
<dbReference type="Proteomes" id="UP000034578">
    <property type="component" value="Unassembled WGS sequence"/>
</dbReference>
<evidence type="ECO:0000313" key="47">
    <source>
        <dbReference type="Proteomes" id="UP000034578"/>
    </source>
</evidence>
<evidence type="ECO:0000313" key="9">
    <source>
        <dbReference type="EMBL" id="KKG73423.1"/>
    </source>
</evidence>
<dbReference type="Proteomes" id="UP000034657">
    <property type="component" value="Unassembled WGS sequence"/>
</dbReference>
<dbReference type="EMBL" id="JJRA01000098">
    <property type="protein sequence ID" value="KKI02687.1"/>
    <property type="molecule type" value="Genomic_DNA"/>
</dbReference>